<evidence type="ECO:0000313" key="1">
    <source>
        <dbReference type="EMBL" id="RBL90729.1"/>
    </source>
</evidence>
<proteinExistence type="predicted"/>
<sequence length="60" mass="6633">MRMQLLQRTGHASYFGHPSLPYASGTGNFPCFTGDTPSFIVQHHLAATPVVILFLQVFLL</sequence>
<reference evidence="1 2" key="1">
    <citation type="submission" date="2018-05" db="EMBL/GenBank/DDBJ databases">
        <title>Chitinophaga sp. K3CV102501T nov., isolated from isolated from a monsoon evergreen broad-leaved forest soil.</title>
        <authorList>
            <person name="Lv Y."/>
        </authorList>
    </citation>
    <scope>NUCLEOTIDE SEQUENCE [LARGE SCALE GENOMIC DNA]</scope>
    <source>
        <strain evidence="1 2">GDMCC 1.1325</strain>
    </source>
</reference>
<protein>
    <submittedName>
        <fullName evidence="1">Uncharacterized protein</fullName>
    </submittedName>
</protein>
<comment type="caution">
    <text evidence="1">The sequence shown here is derived from an EMBL/GenBank/DDBJ whole genome shotgun (WGS) entry which is preliminary data.</text>
</comment>
<name>A0A365XWI2_9BACT</name>
<accession>A0A365XWI2</accession>
<organism evidence="1 2">
    <name type="scientific">Chitinophaga flava</name>
    <dbReference type="NCBI Taxonomy" id="2259036"/>
    <lineage>
        <taxon>Bacteria</taxon>
        <taxon>Pseudomonadati</taxon>
        <taxon>Bacteroidota</taxon>
        <taxon>Chitinophagia</taxon>
        <taxon>Chitinophagales</taxon>
        <taxon>Chitinophagaceae</taxon>
        <taxon>Chitinophaga</taxon>
    </lineage>
</organism>
<evidence type="ECO:0000313" key="2">
    <source>
        <dbReference type="Proteomes" id="UP000253410"/>
    </source>
</evidence>
<dbReference type="EMBL" id="QFFJ01000002">
    <property type="protein sequence ID" value="RBL90729.1"/>
    <property type="molecule type" value="Genomic_DNA"/>
</dbReference>
<dbReference type="AlphaFoldDB" id="A0A365XWI2"/>
<gene>
    <name evidence="1" type="ORF">DF182_30265</name>
</gene>
<keyword evidence="2" id="KW-1185">Reference proteome</keyword>
<dbReference type="Proteomes" id="UP000253410">
    <property type="component" value="Unassembled WGS sequence"/>
</dbReference>